<reference evidence="1 2" key="1">
    <citation type="journal article" date="2007" name="Int. J. Syst. Evol. Microbiol.">
        <title>Chryseobacterium flavum sp. nov., isolated from polluted soil.</title>
        <authorList>
            <person name="Zhou Y."/>
            <person name="Dong J."/>
            <person name="Wang X."/>
            <person name="Huang X."/>
            <person name="Zhang K.Y."/>
            <person name="Zhang Y.Q."/>
            <person name="Guo Y.F."/>
            <person name="Lai R."/>
            <person name="Li W.J."/>
        </authorList>
    </citation>
    <scope>NUCLEOTIDE SEQUENCE [LARGE SCALE GENOMIC DNA]</scope>
    <source>
        <strain evidence="1 2">KCTC 12877</strain>
    </source>
</reference>
<dbReference type="Proteomes" id="UP000256769">
    <property type="component" value="Unassembled WGS sequence"/>
</dbReference>
<gene>
    <name evidence="1" type="ORF">DRF59_11315</name>
</gene>
<dbReference type="EMBL" id="QNUE01000007">
    <property type="protein sequence ID" value="REC66930.1"/>
    <property type="molecule type" value="Genomic_DNA"/>
</dbReference>
<evidence type="ECO:0000313" key="2">
    <source>
        <dbReference type="Proteomes" id="UP000256769"/>
    </source>
</evidence>
<organism evidence="1 2">
    <name type="scientific">Chryseobacterium flavum</name>
    <dbReference type="NCBI Taxonomy" id="415851"/>
    <lineage>
        <taxon>Bacteria</taxon>
        <taxon>Pseudomonadati</taxon>
        <taxon>Bacteroidota</taxon>
        <taxon>Flavobacteriia</taxon>
        <taxon>Flavobacteriales</taxon>
        <taxon>Weeksellaceae</taxon>
        <taxon>Chryseobacterium group</taxon>
        <taxon>Chryseobacterium</taxon>
    </lineage>
</organism>
<protein>
    <submittedName>
        <fullName evidence="1">Helix-turn-helix domain-containing protein</fullName>
    </submittedName>
</protein>
<dbReference type="InterPro" id="IPR010921">
    <property type="entry name" value="Trp_repressor/repl_initiator"/>
</dbReference>
<proteinExistence type="predicted"/>
<sequence length="108" mass="13240">MRKKNYPDYNMIYSDLIRSKFPEKLKTFRSILQKQMSFMDVLYLNKQLFGDLNIKKNQKFRSYDSVTIFKILDFQNKYHLTNTQLADHFKLSRNTVTNWKRKFLSVRK</sequence>
<accession>A0A3D9CMH9</accession>
<dbReference type="GO" id="GO:0043565">
    <property type="term" value="F:sequence-specific DNA binding"/>
    <property type="evidence" value="ECO:0007669"/>
    <property type="project" value="InterPro"/>
</dbReference>
<dbReference type="AlphaFoldDB" id="A0A3D9CMH9"/>
<evidence type="ECO:0000313" key="1">
    <source>
        <dbReference type="EMBL" id="REC66930.1"/>
    </source>
</evidence>
<name>A0A3D9CMH9_9FLAO</name>
<dbReference type="SUPFAM" id="SSF48295">
    <property type="entry name" value="TrpR-like"/>
    <property type="match status" value="1"/>
</dbReference>
<comment type="caution">
    <text evidence="1">The sequence shown here is derived from an EMBL/GenBank/DDBJ whole genome shotgun (WGS) entry which is preliminary data.</text>
</comment>
<keyword evidence="2" id="KW-1185">Reference proteome</keyword>